<dbReference type="Gene3D" id="2.40.30.170">
    <property type="match status" value="1"/>
</dbReference>
<comment type="similarity">
    <text evidence="1">Belongs to the membrane fusion protein (MFP) (TC 8.A.1) family.</text>
</comment>
<gene>
    <name evidence="5" type="ORF">FHP88_05895</name>
</gene>
<dbReference type="InterPro" id="IPR006143">
    <property type="entry name" value="RND_pump_MFP"/>
</dbReference>
<dbReference type="PANTHER" id="PTHR30469:SF12">
    <property type="entry name" value="MULTIDRUG RESISTANCE PROTEIN MDTA"/>
    <property type="match status" value="1"/>
</dbReference>
<feature type="transmembrane region" description="Helical" evidence="3">
    <location>
        <begin position="7"/>
        <end position="23"/>
    </location>
</feature>
<dbReference type="EMBL" id="VMNH01000005">
    <property type="protein sequence ID" value="TVO76955.1"/>
    <property type="molecule type" value="Genomic_DNA"/>
</dbReference>
<dbReference type="RefSeq" id="WP_144358084.1">
    <property type="nucleotide sequence ID" value="NZ_VMNH01000005.1"/>
</dbReference>
<keyword evidence="3" id="KW-0812">Transmembrane</keyword>
<keyword evidence="6" id="KW-1185">Reference proteome</keyword>
<comment type="caution">
    <text evidence="5">The sequence shown here is derived from an EMBL/GenBank/DDBJ whole genome shotgun (WGS) entry which is preliminary data.</text>
</comment>
<dbReference type="Gene3D" id="1.10.287.470">
    <property type="entry name" value="Helix hairpin bin"/>
    <property type="match status" value="2"/>
</dbReference>
<dbReference type="AlphaFoldDB" id="A0A557SHS1"/>
<evidence type="ECO:0000313" key="5">
    <source>
        <dbReference type="EMBL" id="TVO76955.1"/>
    </source>
</evidence>
<dbReference type="InterPro" id="IPR058627">
    <property type="entry name" value="MdtA-like_C"/>
</dbReference>
<dbReference type="GO" id="GO:0015562">
    <property type="term" value="F:efflux transmembrane transporter activity"/>
    <property type="evidence" value="ECO:0007669"/>
    <property type="project" value="TreeGrafter"/>
</dbReference>
<keyword evidence="3" id="KW-0472">Membrane</keyword>
<evidence type="ECO:0000256" key="3">
    <source>
        <dbReference type="SAM" id="Phobius"/>
    </source>
</evidence>
<dbReference type="PANTHER" id="PTHR30469">
    <property type="entry name" value="MULTIDRUG RESISTANCE PROTEIN MDTA"/>
    <property type="match status" value="1"/>
</dbReference>
<dbReference type="OrthoDB" id="5645220at2"/>
<proteinExistence type="inferred from homology"/>
<keyword evidence="2" id="KW-0175">Coiled coil</keyword>
<feature type="coiled-coil region" evidence="2">
    <location>
        <begin position="196"/>
        <end position="223"/>
    </location>
</feature>
<reference evidence="5 6" key="1">
    <citation type="submission" date="2019-07" db="EMBL/GenBank/DDBJ databases">
        <title>The pathways for chlorine oxyanion respiration interact through the shared metabolite chlorate.</title>
        <authorList>
            <person name="Barnum T.P."/>
            <person name="Cheng Y."/>
            <person name="Hill K.A."/>
            <person name="Lucas L.N."/>
            <person name="Carlson H.K."/>
            <person name="Coates J.D."/>
        </authorList>
    </citation>
    <scope>NUCLEOTIDE SEQUENCE [LARGE SCALE GENOMIC DNA]</scope>
    <source>
        <strain evidence="5 6">BK-1</strain>
    </source>
</reference>
<dbReference type="Pfam" id="PF25967">
    <property type="entry name" value="RND-MFP_C"/>
    <property type="match status" value="1"/>
</dbReference>
<dbReference type="Gene3D" id="2.40.420.20">
    <property type="match status" value="1"/>
</dbReference>
<dbReference type="Gene3D" id="2.40.50.100">
    <property type="match status" value="2"/>
</dbReference>
<keyword evidence="3" id="KW-1133">Transmembrane helix</keyword>
<dbReference type="GO" id="GO:1990281">
    <property type="term" value="C:efflux pump complex"/>
    <property type="evidence" value="ECO:0007669"/>
    <property type="project" value="TreeGrafter"/>
</dbReference>
<name>A0A557SHS1_9GAMM</name>
<feature type="domain" description="Multidrug resistance protein MdtA-like C-terminal permuted SH3" evidence="4">
    <location>
        <begin position="366"/>
        <end position="419"/>
    </location>
</feature>
<accession>A0A557SHS1</accession>
<feature type="coiled-coil region" evidence="2">
    <location>
        <begin position="109"/>
        <end position="143"/>
    </location>
</feature>
<evidence type="ECO:0000313" key="6">
    <source>
        <dbReference type="Proteomes" id="UP000316649"/>
    </source>
</evidence>
<evidence type="ECO:0000256" key="2">
    <source>
        <dbReference type="SAM" id="Coils"/>
    </source>
</evidence>
<protein>
    <submittedName>
        <fullName evidence="5">Efflux RND transporter periplasmic adaptor subunit</fullName>
    </submittedName>
</protein>
<dbReference type="Proteomes" id="UP000316649">
    <property type="component" value="Unassembled WGS sequence"/>
</dbReference>
<organism evidence="5 6">
    <name type="scientific">Sedimenticola selenatireducens</name>
    <dbReference type="NCBI Taxonomy" id="191960"/>
    <lineage>
        <taxon>Bacteria</taxon>
        <taxon>Pseudomonadati</taxon>
        <taxon>Pseudomonadota</taxon>
        <taxon>Gammaproteobacteria</taxon>
        <taxon>Chromatiales</taxon>
        <taxon>Sedimenticolaceae</taxon>
        <taxon>Sedimenticola</taxon>
    </lineage>
</organism>
<evidence type="ECO:0000259" key="4">
    <source>
        <dbReference type="Pfam" id="PF25967"/>
    </source>
</evidence>
<dbReference type="NCBIfam" id="TIGR01730">
    <property type="entry name" value="RND_mfp"/>
    <property type="match status" value="1"/>
</dbReference>
<dbReference type="SUPFAM" id="SSF111369">
    <property type="entry name" value="HlyD-like secretion proteins"/>
    <property type="match status" value="2"/>
</dbReference>
<evidence type="ECO:0000256" key="1">
    <source>
        <dbReference type="ARBA" id="ARBA00009477"/>
    </source>
</evidence>
<sequence length="450" mass="49195">MTATRKWVILLPIVVGVAALMMLKKNSLPPVQEEKQEPAALVRVIDVPLLTVIPKAKGHGTVRPSRSWEAVAQIKGKIVHKHPQLQKGAILEAGTLILKIDPADYELAIAQTEADIQATTAQLDELQAKATNTQASLKIEQAALGLNQKELERKRALVGKGGISRSDLESQERSLLSQQQSVQTQVNTLNLFPSQKALLEAQLARHNATLATAQRNLAHTEIRLPFTSRIAEINAEQDQYVREGGVLAIADDLDKAEIEVQIPMNQMSNLLTSTRTIDILNLDPAEARQAIGLTAEATLKENGVAATWEARFARLSDTLDPKTRTVGVIVEVDKPYANVIPGKRPPLVKGLFVQVVISGTPQPQRLVIPRSALHENHIYVVNNEQRLEIREVQPSLLQAEYATIQNGLKSGEQVIVSDLIPAVEGMLLKPVKDTTSQERLVTVASGRPSL</sequence>